<keyword evidence="2" id="KW-1185">Reference proteome</keyword>
<reference evidence="1" key="2">
    <citation type="submission" date="2020-05" db="UniProtKB">
        <authorList>
            <consortium name="EnsemblMetazoa"/>
        </authorList>
    </citation>
    <scope>IDENTIFICATION</scope>
    <source>
        <strain evidence="1">maculatus3</strain>
    </source>
</reference>
<reference evidence="2" key="1">
    <citation type="submission" date="2013-09" db="EMBL/GenBank/DDBJ databases">
        <title>The Genome Sequence of Anopheles maculatus species B.</title>
        <authorList>
            <consortium name="The Broad Institute Genomics Platform"/>
            <person name="Neafsey D.E."/>
            <person name="Besansky N."/>
            <person name="Howell P."/>
            <person name="Walton C."/>
            <person name="Young S.K."/>
            <person name="Zeng Q."/>
            <person name="Gargeya S."/>
            <person name="Fitzgerald M."/>
            <person name="Haas B."/>
            <person name="Abouelleil A."/>
            <person name="Allen A.W."/>
            <person name="Alvarado L."/>
            <person name="Arachchi H.M."/>
            <person name="Berlin A.M."/>
            <person name="Chapman S.B."/>
            <person name="Gainer-Dewar J."/>
            <person name="Goldberg J."/>
            <person name="Griggs A."/>
            <person name="Gujja S."/>
            <person name="Hansen M."/>
            <person name="Howarth C."/>
            <person name="Imamovic A."/>
            <person name="Ireland A."/>
            <person name="Larimer J."/>
            <person name="McCowan C."/>
            <person name="Murphy C."/>
            <person name="Pearson M."/>
            <person name="Poon T.W."/>
            <person name="Priest M."/>
            <person name="Roberts A."/>
            <person name="Saif S."/>
            <person name="Shea T."/>
            <person name="Sisk P."/>
            <person name="Sykes S."/>
            <person name="Wortman J."/>
            <person name="Nusbaum C."/>
            <person name="Birren B."/>
        </authorList>
    </citation>
    <scope>NUCLEOTIDE SEQUENCE [LARGE SCALE GENOMIC DNA]</scope>
    <source>
        <strain evidence="2">maculatus3</strain>
    </source>
</reference>
<name>A0A182T167_9DIPT</name>
<accession>A0A182T167</accession>
<dbReference type="Proteomes" id="UP000075901">
    <property type="component" value="Unassembled WGS sequence"/>
</dbReference>
<dbReference type="VEuPathDB" id="VectorBase:AMAM017542"/>
<evidence type="ECO:0000313" key="2">
    <source>
        <dbReference type="Proteomes" id="UP000075901"/>
    </source>
</evidence>
<proteinExistence type="predicted"/>
<dbReference type="EnsemblMetazoa" id="AMAM017542-RA">
    <property type="protein sequence ID" value="AMAM017542-PA"/>
    <property type="gene ID" value="AMAM017542"/>
</dbReference>
<dbReference type="AlphaFoldDB" id="A0A182T167"/>
<sequence>MRRETALLLGFLTVTVGTSAVLWSFAMPNFKPLTIPEMTSGVISVGPMRRQRALSAAEIHTLNDWLQHHRAVWGPLGQTPPSSGDATITLTANRPVGADGKPVPYSMTLWTGISAADWNNTVFLEDRPGAVIRVHQFSEADFAALRQLVDQHPYERTAFP</sequence>
<organism evidence="1 2">
    <name type="scientific">Anopheles maculatus</name>
    <dbReference type="NCBI Taxonomy" id="74869"/>
    <lineage>
        <taxon>Eukaryota</taxon>
        <taxon>Metazoa</taxon>
        <taxon>Ecdysozoa</taxon>
        <taxon>Arthropoda</taxon>
        <taxon>Hexapoda</taxon>
        <taxon>Insecta</taxon>
        <taxon>Pterygota</taxon>
        <taxon>Neoptera</taxon>
        <taxon>Endopterygota</taxon>
        <taxon>Diptera</taxon>
        <taxon>Nematocera</taxon>
        <taxon>Culicoidea</taxon>
        <taxon>Culicidae</taxon>
        <taxon>Anophelinae</taxon>
        <taxon>Anopheles</taxon>
        <taxon>Anopheles maculatus group</taxon>
    </lineage>
</organism>
<protein>
    <submittedName>
        <fullName evidence="1">Uncharacterized protein</fullName>
    </submittedName>
</protein>
<evidence type="ECO:0000313" key="1">
    <source>
        <dbReference type="EnsemblMetazoa" id="AMAM017542-PA"/>
    </source>
</evidence>